<evidence type="ECO:0000313" key="9">
    <source>
        <dbReference type="Proteomes" id="UP000253303"/>
    </source>
</evidence>
<proteinExistence type="predicted"/>
<keyword evidence="3" id="KW-0418">Kinase</keyword>
<feature type="region of interest" description="Disordered" evidence="5">
    <location>
        <begin position="285"/>
        <end position="347"/>
    </location>
</feature>
<evidence type="ECO:0000256" key="2">
    <source>
        <dbReference type="ARBA" id="ARBA00022741"/>
    </source>
</evidence>
<keyword evidence="6" id="KW-0812">Transmembrane</keyword>
<dbReference type="InterPro" id="IPR000719">
    <property type="entry name" value="Prot_kinase_dom"/>
</dbReference>
<dbReference type="AlphaFoldDB" id="A0A366LX67"/>
<feature type="compositionally biased region" description="Pro residues" evidence="5">
    <location>
        <begin position="293"/>
        <end position="314"/>
    </location>
</feature>
<keyword evidence="2" id="KW-0547">Nucleotide-binding</keyword>
<evidence type="ECO:0000256" key="1">
    <source>
        <dbReference type="ARBA" id="ARBA00022679"/>
    </source>
</evidence>
<evidence type="ECO:0000256" key="5">
    <source>
        <dbReference type="SAM" id="MobiDB-lite"/>
    </source>
</evidence>
<evidence type="ECO:0000256" key="6">
    <source>
        <dbReference type="SAM" id="Phobius"/>
    </source>
</evidence>
<keyword evidence="9" id="KW-1185">Reference proteome</keyword>
<dbReference type="PROSITE" id="PS50011">
    <property type="entry name" value="PROTEIN_KINASE_DOM"/>
    <property type="match status" value="1"/>
</dbReference>
<dbReference type="Gene3D" id="1.10.510.10">
    <property type="entry name" value="Transferase(Phosphotransferase) domain 1"/>
    <property type="match status" value="1"/>
</dbReference>
<reference evidence="8 9" key="1">
    <citation type="submission" date="2018-06" db="EMBL/GenBank/DDBJ databases">
        <title>Sphaerisporangium craniellae sp. nov., isolated from a marine sponge in the South China Sea.</title>
        <authorList>
            <person name="Li L."/>
        </authorList>
    </citation>
    <scope>NUCLEOTIDE SEQUENCE [LARGE SCALE GENOMIC DNA]</scope>
    <source>
        <strain evidence="8 9">LHW63015</strain>
    </source>
</reference>
<dbReference type="InterPro" id="IPR008271">
    <property type="entry name" value="Ser/Thr_kinase_AS"/>
</dbReference>
<sequence length="570" mass="60181">MFGRALYRANPALPAEGLTVRLRPLRSNDPREVAGYALQGLIGEGGQGAVFLGVSPSGERAAVKLLHASLTDDHDARRYFVRELTALQRVAPFCTARVLAADPMADPPYVVSEYVDGPSLQQVIREQGPLTGYALDRLAVATVTALGAVHAAGVVHRDFKPANVLLAADGPRVIDFGIARPLEATAATVSRVVGTPAYMAPEQLAGHAAGPPMDMFAWACTIAYAATGRPPFGVEPLPAVINRILHAEPDIGPLEGRLRDFVLASLAKDPGLRPTARQVLLGLMEDGRSGPSQPVPPPPPVSARPLLNGPPPPRVSGVTDPTPPPYPAGRTAPSRLSHIGPPGRPARRRTTAITSVAVAVIAAAATATAALLIHRPDTAVTTTSTSAPTASPTATVPPVAVVAKSPRLGVEFWQDGAPVAMSMTDDERPLTAVALRPGPVEMRFPTLTGERALQVCAWIDNTVTPIRGGGKVADHPCFRPGTGVADFEYGSATLYLNREGHNYLAGTRVAHQSDDQDKVLFSRIHRDGADTPLAQFSGTLYLTAFTDLDGDGVFRRSSPAEYEYFTLTFS</sequence>
<evidence type="ECO:0000259" key="7">
    <source>
        <dbReference type="PROSITE" id="PS50011"/>
    </source>
</evidence>
<gene>
    <name evidence="8" type="ORF">DP939_18855</name>
</gene>
<evidence type="ECO:0000256" key="4">
    <source>
        <dbReference type="ARBA" id="ARBA00022840"/>
    </source>
</evidence>
<keyword evidence="6" id="KW-1133">Transmembrane helix</keyword>
<dbReference type="PANTHER" id="PTHR43289">
    <property type="entry name" value="MITOGEN-ACTIVATED PROTEIN KINASE KINASE KINASE 20-RELATED"/>
    <property type="match status" value="1"/>
</dbReference>
<dbReference type="EMBL" id="QMEY01000007">
    <property type="protein sequence ID" value="RBQ18558.1"/>
    <property type="molecule type" value="Genomic_DNA"/>
</dbReference>
<dbReference type="PANTHER" id="PTHR43289:SF34">
    <property type="entry name" value="SERINE_THREONINE-PROTEIN KINASE YBDM-RELATED"/>
    <property type="match status" value="1"/>
</dbReference>
<dbReference type="GO" id="GO:0005524">
    <property type="term" value="F:ATP binding"/>
    <property type="evidence" value="ECO:0007669"/>
    <property type="project" value="UniProtKB-KW"/>
</dbReference>
<dbReference type="Gene3D" id="3.30.200.20">
    <property type="entry name" value="Phosphorylase Kinase, domain 1"/>
    <property type="match status" value="1"/>
</dbReference>
<comment type="caution">
    <text evidence="8">The sequence shown here is derived from an EMBL/GenBank/DDBJ whole genome shotgun (WGS) entry which is preliminary data.</text>
</comment>
<feature type="domain" description="Protein kinase" evidence="7">
    <location>
        <begin position="36"/>
        <end position="284"/>
    </location>
</feature>
<keyword evidence="1" id="KW-0808">Transferase</keyword>
<dbReference type="CDD" id="cd14014">
    <property type="entry name" value="STKc_PknB_like"/>
    <property type="match status" value="1"/>
</dbReference>
<accession>A0A366LX67</accession>
<dbReference type="InterPro" id="IPR011009">
    <property type="entry name" value="Kinase-like_dom_sf"/>
</dbReference>
<dbReference type="GO" id="GO:0004674">
    <property type="term" value="F:protein serine/threonine kinase activity"/>
    <property type="evidence" value="ECO:0007669"/>
    <property type="project" value="TreeGrafter"/>
</dbReference>
<dbReference type="Pfam" id="PF00069">
    <property type="entry name" value="Pkinase"/>
    <property type="match status" value="1"/>
</dbReference>
<keyword evidence="4" id="KW-0067">ATP-binding</keyword>
<feature type="transmembrane region" description="Helical" evidence="6">
    <location>
        <begin position="352"/>
        <end position="373"/>
    </location>
</feature>
<organism evidence="8 9">
    <name type="scientific">Spongiactinospora rosea</name>
    <dbReference type="NCBI Taxonomy" id="2248750"/>
    <lineage>
        <taxon>Bacteria</taxon>
        <taxon>Bacillati</taxon>
        <taxon>Actinomycetota</taxon>
        <taxon>Actinomycetes</taxon>
        <taxon>Streptosporangiales</taxon>
        <taxon>Streptosporangiaceae</taxon>
        <taxon>Spongiactinospora</taxon>
    </lineage>
</organism>
<dbReference type="Proteomes" id="UP000253303">
    <property type="component" value="Unassembled WGS sequence"/>
</dbReference>
<keyword evidence="6" id="KW-0472">Membrane</keyword>
<name>A0A366LX67_9ACTN</name>
<protein>
    <recommendedName>
        <fullName evidence="7">Protein kinase domain-containing protein</fullName>
    </recommendedName>
</protein>
<dbReference type="SUPFAM" id="SSF56112">
    <property type="entry name" value="Protein kinase-like (PK-like)"/>
    <property type="match status" value="1"/>
</dbReference>
<evidence type="ECO:0000256" key="3">
    <source>
        <dbReference type="ARBA" id="ARBA00022777"/>
    </source>
</evidence>
<dbReference type="PROSITE" id="PS00108">
    <property type="entry name" value="PROTEIN_KINASE_ST"/>
    <property type="match status" value="1"/>
</dbReference>
<evidence type="ECO:0000313" key="8">
    <source>
        <dbReference type="EMBL" id="RBQ18558.1"/>
    </source>
</evidence>